<keyword evidence="3" id="KW-1185">Reference proteome</keyword>
<keyword evidence="1" id="KW-1133">Transmembrane helix</keyword>
<dbReference type="Proteomes" id="UP000663207">
    <property type="component" value="Chromosome"/>
</dbReference>
<evidence type="ECO:0000256" key="1">
    <source>
        <dbReference type="SAM" id="Phobius"/>
    </source>
</evidence>
<proteinExistence type="predicted"/>
<feature type="transmembrane region" description="Helical" evidence="1">
    <location>
        <begin position="20"/>
        <end position="43"/>
    </location>
</feature>
<evidence type="ECO:0000313" key="2">
    <source>
        <dbReference type="EMBL" id="QSX35608.1"/>
    </source>
</evidence>
<dbReference type="EMBL" id="CP071502">
    <property type="protein sequence ID" value="QSX35608.1"/>
    <property type="molecule type" value="Genomic_DNA"/>
</dbReference>
<feature type="transmembrane region" description="Helical" evidence="1">
    <location>
        <begin position="87"/>
        <end position="105"/>
    </location>
</feature>
<keyword evidence="1" id="KW-0472">Membrane</keyword>
<name>A0ABX7QXR4_9GAMM</name>
<evidence type="ECO:0000313" key="3">
    <source>
        <dbReference type="Proteomes" id="UP000663207"/>
    </source>
</evidence>
<dbReference type="RefSeq" id="WP_207379106.1">
    <property type="nucleotide sequence ID" value="NZ_CP071502.1"/>
</dbReference>
<sequence length="145" mass="16578">MDFLKRIPVYFFEHSRPEFHGAVTVLIYAIVYWVLFLVADLVLRIFDRRFIINYELAGYFVGCIGTGELVRGFTKIYLVKSEKLKPVLGSALAGASLGFVFGFLIMLKWREFGAESLVLWALGGAAFYLLLHWLLYLEAKKRGLS</sequence>
<keyword evidence="1" id="KW-0812">Transmembrane</keyword>
<protein>
    <submittedName>
        <fullName evidence="2">Uncharacterized protein</fullName>
    </submittedName>
</protein>
<reference evidence="2 3" key="1">
    <citation type="submission" date="2021-03" db="EMBL/GenBank/DDBJ databases">
        <title>Novel species identification of genus Shewanella.</title>
        <authorList>
            <person name="Liu G."/>
            <person name="Zhang Q."/>
        </authorList>
    </citation>
    <scope>NUCLEOTIDE SEQUENCE [LARGE SCALE GENOMIC DNA]</scope>
    <source>
        <strain evidence="2 3">FJAT-52962</strain>
    </source>
</reference>
<organism evidence="2 3">
    <name type="scientific">Shewanella sedimentimangrovi</name>
    <dbReference type="NCBI Taxonomy" id="2814293"/>
    <lineage>
        <taxon>Bacteria</taxon>
        <taxon>Pseudomonadati</taxon>
        <taxon>Pseudomonadota</taxon>
        <taxon>Gammaproteobacteria</taxon>
        <taxon>Alteromonadales</taxon>
        <taxon>Shewanellaceae</taxon>
        <taxon>Shewanella</taxon>
    </lineage>
</organism>
<gene>
    <name evidence="2" type="ORF">JYB85_09385</name>
</gene>
<feature type="transmembrane region" description="Helical" evidence="1">
    <location>
        <begin position="117"/>
        <end position="137"/>
    </location>
</feature>
<accession>A0ABX7QXR4</accession>